<dbReference type="Proteomes" id="UP001058974">
    <property type="component" value="Chromosome 3"/>
</dbReference>
<dbReference type="EMBL" id="JAMSHJ010000003">
    <property type="protein sequence ID" value="KAI5428061.1"/>
    <property type="molecule type" value="Genomic_DNA"/>
</dbReference>
<name>A0A9D5B2R5_PEA</name>
<keyword evidence="2" id="KW-1185">Reference proteome</keyword>
<accession>A0A9D5B2R5</accession>
<proteinExistence type="predicted"/>
<evidence type="ECO:0000313" key="2">
    <source>
        <dbReference type="Proteomes" id="UP001058974"/>
    </source>
</evidence>
<reference evidence="1 2" key="1">
    <citation type="journal article" date="2022" name="Nat. Genet.">
        <title>Improved pea reference genome and pan-genome highlight genomic features and evolutionary characteristics.</title>
        <authorList>
            <person name="Yang T."/>
            <person name="Liu R."/>
            <person name="Luo Y."/>
            <person name="Hu S."/>
            <person name="Wang D."/>
            <person name="Wang C."/>
            <person name="Pandey M.K."/>
            <person name="Ge S."/>
            <person name="Xu Q."/>
            <person name="Li N."/>
            <person name="Li G."/>
            <person name="Huang Y."/>
            <person name="Saxena R.K."/>
            <person name="Ji Y."/>
            <person name="Li M."/>
            <person name="Yan X."/>
            <person name="He Y."/>
            <person name="Liu Y."/>
            <person name="Wang X."/>
            <person name="Xiang C."/>
            <person name="Varshney R.K."/>
            <person name="Ding H."/>
            <person name="Gao S."/>
            <person name="Zong X."/>
        </authorList>
    </citation>
    <scope>NUCLEOTIDE SEQUENCE [LARGE SCALE GENOMIC DNA]</scope>
    <source>
        <strain evidence="1 2">cv. Zhongwan 6</strain>
    </source>
</reference>
<gene>
    <name evidence="1" type="ORF">KIW84_033177</name>
</gene>
<evidence type="ECO:0000313" key="1">
    <source>
        <dbReference type="EMBL" id="KAI5428061.1"/>
    </source>
</evidence>
<sequence length="209" mass="23833">MLEGVIQSWLSEDGELEKLCFKKVRSWSHSDVDNVRVAWKLDVFKSILASVGEFLCADDNTRSRVKMDNARLLVKTKESKAVLEDIEAIINYSSFTMRIVEDSHNPPRTQILDLVESKYSTKSKSEDETKFWQDDDVQEEEGDITCSLEGSSEKRDFLEGILAKHDLTISQKGFKVGGDKAVINVEIRRLEARDNDEKVQKDWNKSGSP</sequence>
<organism evidence="1 2">
    <name type="scientific">Pisum sativum</name>
    <name type="common">Garden pea</name>
    <name type="synonym">Lathyrus oleraceus</name>
    <dbReference type="NCBI Taxonomy" id="3888"/>
    <lineage>
        <taxon>Eukaryota</taxon>
        <taxon>Viridiplantae</taxon>
        <taxon>Streptophyta</taxon>
        <taxon>Embryophyta</taxon>
        <taxon>Tracheophyta</taxon>
        <taxon>Spermatophyta</taxon>
        <taxon>Magnoliopsida</taxon>
        <taxon>eudicotyledons</taxon>
        <taxon>Gunneridae</taxon>
        <taxon>Pentapetalae</taxon>
        <taxon>rosids</taxon>
        <taxon>fabids</taxon>
        <taxon>Fabales</taxon>
        <taxon>Fabaceae</taxon>
        <taxon>Papilionoideae</taxon>
        <taxon>50 kb inversion clade</taxon>
        <taxon>NPAAA clade</taxon>
        <taxon>Hologalegina</taxon>
        <taxon>IRL clade</taxon>
        <taxon>Fabeae</taxon>
        <taxon>Lathyrus</taxon>
    </lineage>
</organism>
<protein>
    <submittedName>
        <fullName evidence="1">Uncharacterized protein</fullName>
    </submittedName>
</protein>
<comment type="caution">
    <text evidence="1">The sequence shown here is derived from an EMBL/GenBank/DDBJ whole genome shotgun (WGS) entry which is preliminary data.</text>
</comment>
<dbReference type="Gramene" id="Psat03G0317700-T1">
    <property type="protein sequence ID" value="KAI5428061.1"/>
    <property type="gene ID" value="KIW84_033177"/>
</dbReference>
<dbReference type="AlphaFoldDB" id="A0A9D5B2R5"/>